<dbReference type="GO" id="GO:0006952">
    <property type="term" value="P:defense response"/>
    <property type="evidence" value="ECO:0007669"/>
    <property type="project" value="UniProtKB-KW"/>
</dbReference>
<dbReference type="GO" id="GO:0016998">
    <property type="term" value="P:cell wall macromolecule catabolic process"/>
    <property type="evidence" value="ECO:0007669"/>
    <property type="project" value="InterPro"/>
</dbReference>
<dbReference type="Pfam" id="PF00182">
    <property type="entry name" value="Glyco_hydro_19"/>
    <property type="match status" value="1"/>
</dbReference>
<dbReference type="CDD" id="cd12214">
    <property type="entry name" value="ChiA1_BD"/>
    <property type="match status" value="1"/>
</dbReference>
<feature type="chain" id="PRO_5013003710" evidence="5">
    <location>
        <begin position="26"/>
        <end position="449"/>
    </location>
</feature>
<feature type="region of interest" description="Disordered" evidence="4">
    <location>
        <begin position="151"/>
        <end position="178"/>
    </location>
</feature>
<feature type="domain" description="Chitin-binding type-3" evidence="6">
    <location>
        <begin position="26"/>
        <end position="74"/>
    </location>
</feature>
<evidence type="ECO:0000256" key="1">
    <source>
        <dbReference type="ARBA" id="ARBA00022801"/>
    </source>
</evidence>
<evidence type="ECO:0000256" key="4">
    <source>
        <dbReference type="SAM" id="MobiDB-lite"/>
    </source>
</evidence>
<evidence type="ECO:0000313" key="7">
    <source>
        <dbReference type="EMBL" id="SMC22737.1"/>
    </source>
</evidence>
<feature type="signal peptide" evidence="5">
    <location>
        <begin position="1"/>
        <end position="25"/>
    </location>
</feature>
<dbReference type="GO" id="GO:0005576">
    <property type="term" value="C:extracellular region"/>
    <property type="evidence" value="ECO:0007669"/>
    <property type="project" value="InterPro"/>
</dbReference>
<feature type="domain" description="Chitin-binding type-3" evidence="6">
    <location>
        <begin position="101"/>
        <end position="148"/>
    </location>
</feature>
<keyword evidence="5" id="KW-0732">Signal</keyword>
<name>A0A1W1XFX9_9NEIS</name>
<dbReference type="Pfam" id="PF02839">
    <property type="entry name" value="CBM_5_12"/>
    <property type="match status" value="1"/>
</dbReference>
<gene>
    <name evidence="7" type="ORF">SAMN02745857_01455</name>
</gene>
<proteinExistence type="predicted"/>
<dbReference type="Gene3D" id="3.30.20.10">
    <property type="entry name" value="Endochitinase, domain 2"/>
    <property type="match status" value="1"/>
</dbReference>
<accession>A0A1W1XFX9</accession>
<dbReference type="CDD" id="cd00325">
    <property type="entry name" value="chitinase_GH19"/>
    <property type="match status" value="1"/>
</dbReference>
<keyword evidence="8" id="KW-1185">Reference proteome</keyword>
<sequence length="449" mass="47060">MNRTMKLARNGLLCAVLGASLYAIAAPAWQEGVTYTAGTVVTYNGKDYKALVTHTAYVGTNWNPASTPTLWAATGGTSSPAPTPAPAATPAPSPSGGSCSSTTWTRGVNYSLGTVVNYNGSYYKLVNTGSNGSDGTDPTISTWYWQPTTCSGGTSPTPVPTPAPTPKPTPAPTPTPSGCSATVWTRGVNYSLGTVVNYNGSYYKLVNTGSNGSDGTDPTISTWYWQPTTCSGGTSPTPTPGTGGGSFIVSEATFNQMFPNRNPFYTYQGLVTALSAYPAFANTGGTTVSKQEAAAFLANVDQETGALQYIREINTNNWPLYCSSGNCGGKQYYGRGPMQLSWDYNYSAAGAALGIDLLNNPDLVATDSAIAWKTAIWYWMTQRGQTARTPHDAMISGAGFGETIRAINGGIECNQAGGTLGNQEMNNRVNFYITFTNLLGVTAGTNLGC</sequence>
<protein>
    <submittedName>
        <fullName evidence="7">Predicted chitinase</fullName>
    </submittedName>
</protein>
<feature type="domain" description="Chitin-binding type-3" evidence="6">
    <location>
        <begin position="181"/>
        <end position="228"/>
    </location>
</feature>
<dbReference type="RefSeq" id="WP_084090122.1">
    <property type="nucleotide sequence ID" value="NZ_FWXD01000007.1"/>
</dbReference>
<dbReference type="AlphaFoldDB" id="A0A1W1XFX9"/>
<dbReference type="PANTHER" id="PTHR22595:SF79">
    <property type="entry name" value="CHITINASE 12"/>
    <property type="match status" value="1"/>
</dbReference>
<dbReference type="Gene3D" id="1.10.530.10">
    <property type="match status" value="1"/>
</dbReference>
<evidence type="ECO:0000256" key="5">
    <source>
        <dbReference type="SAM" id="SignalP"/>
    </source>
</evidence>
<dbReference type="SUPFAM" id="SSF51055">
    <property type="entry name" value="Carbohydrate binding domain"/>
    <property type="match status" value="1"/>
</dbReference>
<dbReference type="InterPro" id="IPR003610">
    <property type="entry name" value="CBM5/12"/>
</dbReference>
<dbReference type="InterPro" id="IPR023346">
    <property type="entry name" value="Lysozyme-like_dom_sf"/>
</dbReference>
<keyword evidence="3" id="KW-1015">Disulfide bond</keyword>
<dbReference type="GO" id="GO:0006032">
    <property type="term" value="P:chitin catabolic process"/>
    <property type="evidence" value="ECO:0007669"/>
    <property type="project" value="InterPro"/>
</dbReference>
<dbReference type="SMART" id="SM00495">
    <property type="entry name" value="ChtBD3"/>
    <property type="match status" value="3"/>
</dbReference>
<feature type="compositionally biased region" description="Pro residues" evidence="4">
    <location>
        <begin position="81"/>
        <end position="93"/>
    </location>
</feature>
<dbReference type="InterPro" id="IPR036573">
    <property type="entry name" value="CBM_sf_5/12"/>
</dbReference>
<dbReference type="EMBL" id="FWXD01000007">
    <property type="protein sequence ID" value="SMC22737.1"/>
    <property type="molecule type" value="Genomic_DNA"/>
</dbReference>
<dbReference type="InterPro" id="IPR000726">
    <property type="entry name" value="Glyco_hydro_19_cat"/>
</dbReference>
<evidence type="ECO:0000256" key="3">
    <source>
        <dbReference type="ARBA" id="ARBA00023157"/>
    </source>
</evidence>
<dbReference type="STRING" id="1121001.SAMN02745857_01455"/>
<evidence type="ECO:0000259" key="6">
    <source>
        <dbReference type="SMART" id="SM00495"/>
    </source>
</evidence>
<keyword evidence="1" id="KW-0378">Hydrolase</keyword>
<dbReference type="Proteomes" id="UP000192761">
    <property type="component" value="Unassembled WGS sequence"/>
</dbReference>
<dbReference type="GO" id="GO:0005975">
    <property type="term" value="P:carbohydrate metabolic process"/>
    <property type="evidence" value="ECO:0007669"/>
    <property type="project" value="InterPro"/>
</dbReference>
<dbReference type="Gene3D" id="2.10.10.20">
    <property type="entry name" value="Carbohydrate-binding module superfamily 5/12"/>
    <property type="match status" value="1"/>
</dbReference>
<dbReference type="PANTHER" id="PTHR22595">
    <property type="entry name" value="CHITINASE-RELATED"/>
    <property type="match status" value="1"/>
</dbReference>
<evidence type="ECO:0000256" key="2">
    <source>
        <dbReference type="ARBA" id="ARBA00022821"/>
    </source>
</evidence>
<dbReference type="GO" id="GO:0004568">
    <property type="term" value="F:chitinase activity"/>
    <property type="evidence" value="ECO:0007669"/>
    <property type="project" value="InterPro"/>
</dbReference>
<dbReference type="Gene3D" id="2.10.10.90">
    <property type="match status" value="1"/>
</dbReference>
<reference evidence="7 8" key="1">
    <citation type="submission" date="2017-04" db="EMBL/GenBank/DDBJ databases">
        <authorList>
            <person name="Afonso C.L."/>
            <person name="Miller P.J."/>
            <person name="Scott M.A."/>
            <person name="Spackman E."/>
            <person name="Goraichik I."/>
            <person name="Dimitrov K.M."/>
            <person name="Suarez D.L."/>
            <person name="Swayne D.E."/>
        </authorList>
    </citation>
    <scope>NUCLEOTIDE SEQUENCE [LARGE SCALE GENOMIC DNA]</scope>
    <source>
        <strain evidence="7 8">DSM 23236</strain>
    </source>
</reference>
<keyword evidence="2" id="KW-0611">Plant defense</keyword>
<organism evidence="7 8">
    <name type="scientific">Andreprevotia lacus DSM 23236</name>
    <dbReference type="NCBI Taxonomy" id="1121001"/>
    <lineage>
        <taxon>Bacteria</taxon>
        <taxon>Pseudomonadati</taxon>
        <taxon>Pseudomonadota</taxon>
        <taxon>Betaproteobacteria</taxon>
        <taxon>Neisseriales</taxon>
        <taxon>Chitinibacteraceae</taxon>
        <taxon>Andreprevotia</taxon>
    </lineage>
</organism>
<feature type="region of interest" description="Disordered" evidence="4">
    <location>
        <begin position="73"/>
        <end position="101"/>
    </location>
</feature>
<feature type="compositionally biased region" description="Pro residues" evidence="4">
    <location>
        <begin position="157"/>
        <end position="175"/>
    </location>
</feature>
<evidence type="ECO:0000313" key="8">
    <source>
        <dbReference type="Proteomes" id="UP000192761"/>
    </source>
</evidence>
<dbReference type="SUPFAM" id="SSF53955">
    <property type="entry name" value="Lysozyme-like"/>
    <property type="match status" value="1"/>
</dbReference>
<dbReference type="GO" id="GO:0030246">
    <property type="term" value="F:carbohydrate binding"/>
    <property type="evidence" value="ECO:0007669"/>
    <property type="project" value="InterPro"/>
</dbReference>